<gene>
    <name evidence="7" type="ORF">KOW79_010581</name>
</gene>
<evidence type="ECO:0000313" key="8">
    <source>
        <dbReference type="Proteomes" id="UP000824219"/>
    </source>
</evidence>
<accession>A0A9D3SIH0</accession>
<dbReference type="AlphaFoldDB" id="A0A9D3SIH0"/>
<comment type="similarity">
    <text evidence="2">Belongs to the IFT57 family.</text>
</comment>
<dbReference type="GO" id="GO:1905515">
    <property type="term" value="P:non-motile cilium assembly"/>
    <property type="evidence" value="ECO:0007669"/>
    <property type="project" value="TreeGrafter"/>
</dbReference>
<comment type="caution">
    <text evidence="7">The sequence shown here is derived from an EMBL/GenBank/DDBJ whole genome shotgun (WGS) entry which is preliminary data.</text>
</comment>
<dbReference type="GO" id="GO:0005929">
    <property type="term" value="C:cilium"/>
    <property type="evidence" value="ECO:0007669"/>
    <property type="project" value="UniProtKB-SubCell"/>
</dbReference>
<dbReference type="PANTHER" id="PTHR16011">
    <property type="entry name" value="IFT57/HIPPI"/>
    <property type="match status" value="1"/>
</dbReference>
<dbReference type="GO" id="GO:0042073">
    <property type="term" value="P:intraciliary transport"/>
    <property type="evidence" value="ECO:0007669"/>
    <property type="project" value="TreeGrafter"/>
</dbReference>
<dbReference type="GO" id="GO:0005815">
    <property type="term" value="C:microtubule organizing center"/>
    <property type="evidence" value="ECO:0007669"/>
    <property type="project" value="TreeGrafter"/>
</dbReference>
<reference evidence="7 8" key="1">
    <citation type="submission" date="2021-06" db="EMBL/GenBank/DDBJ databases">
        <title>Chromosome-level genome assembly of the red-tail catfish (Hemibagrus wyckioides).</title>
        <authorList>
            <person name="Shao F."/>
        </authorList>
    </citation>
    <scope>NUCLEOTIDE SEQUENCE [LARGE SCALE GENOMIC DNA]</scope>
    <source>
        <strain evidence="7">EC202008001</strain>
        <tissue evidence="7">Blood</tissue>
    </source>
</reference>
<dbReference type="OrthoDB" id="423881at2759"/>
<evidence type="ECO:0000313" key="7">
    <source>
        <dbReference type="EMBL" id="KAG7325656.1"/>
    </source>
</evidence>
<feature type="compositionally biased region" description="Polar residues" evidence="6">
    <location>
        <begin position="48"/>
        <end position="67"/>
    </location>
</feature>
<dbReference type="EMBL" id="JAHKSW010000012">
    <property type="protein sequence ID" value="KAG7325656.1"/>
    <property type="molecule type" value="Genomic_DNA"/>
</dbReference>
<keyword evidence="5" id="KW-0966">Cell projection</keyword>
<protein>
    <recommendedName>
        <fullName evidence="3">Intraflagellar transport protein 57 homolog</fullName>
    </recommendedName>
</protein>
<keyword evidence="4" id="KW-0969">Cilium</keyword>
<dbReference type="GO" id="GO:0005794">
    <property type="term" value="C:Golgi apparatus"/>
    <property type="evidence" value="ECO:0007669"/>
    <property type="project" value="TreeGrafter"/>
</dbReference>
<evidence type="ECO:0000256" key="5">
    <source>
        <dbReference type="ARBA" id="ARBA00023273"/>
    </source>
</evidence>
<sequence length="193" mass="21466">MNSDSEQFGGQNSESELDLDQSCHSNEEGPLESASNQSVEVESVMSDDISSMSRPLRSSKNKASSCKSRQRKSPGTITVADTALRPKKGTVKELHQQASRGVTERTRTIAEINEELEKVKQEMDEKGSSMSDGVPVVKIRQSLTKLKQEIQEMDVRLGVVEQTLLQAKLKEKSNMTRDMHATHITEITTHTYS</sequence>
<feature type="region of interest" description="Disordered" evidence="6">
    <location>
        <begin position="1"/>
        <end position="108"/>
    </location>
</feature>
<proteinExistence type="inferred from homology"/>
<evidence type="ECO:0000256" key="1">
    <source>
        <dbReference type="ARBA" id="ARBA00004138"/>
    </source>
</evidence>
<dbReference type="GO" id="GO:0030992">
    <property type="term" value="C:intraciliary transport particle B"/>
    <property type="evidence" value="ECO:0007669"/>
    <property type="project" value="TreeGrafter"/>
</dbReference>
<dbReference type="PANTHER" id="PTHR16011:SF0">
    <property type="entry name" value="INTRAFLAGELLAR TRANSPORT PROTEIN 57 HOMOLOG"/>
    <property type="match status" value="1"/>
</dbReference>
<evidence type="ECO:0000256" key="6">
    <source>
        <dbReference type="SAM" id="MobiDB-lite"/>
    </source>
</evidence>
<evidence type="ECO:0000256" key="4">
    <source>
        <dbReference type="ARBA" id="ARBA00023069"/>
    </source>
</evidence>
<dbReference type="Pfam" id="PF10498">
    <property type="entry name" value="IFT57"/>
    <property type="match status" value="1"/>
</dbReference>
<feature type="compositionally biased region" description="Polar residues" evidence="6">
    <location>
        <begin position="1"/>
        <end position="14"/>
    </location>
</feature>
<comment type="subcellular location">
    <subcellularLocation>
        <location evidence="1">Cell projection</location>
        <location evidence="1">Cilium</location>
    </subcellularLocation>
</comment>
<keyword evidence="8" id="KW-1185">Reference proteome</keyword>
<dbReference type="Proteomes" id="UP000824219">
    <property type="component" value="Linkage Group LG12"/>
</dbReference>
<dbReference type="InterPro" id="IPR019530">
    <property type="entry name" value="Intra-flagellar_transport_57"/>
</dbReference>
<evidence type="ECO:0000256" key="2">
    <source>
        <dbReference type="ARBA" id="ARBA00009415"/>
    </source>
</evidence>
<organism evidence="7 8">
    <name type="scientific">Hemibagrus wyckioides</name>
    <dbReference type="NCBI Taxonomy" id="337641"/>
    <lineage>
        <taxon>Eukaryota</taxon>
        <taxon>Metazoa</taxon>
        <taxon>Chordata</taxon>
        <taxon>Craniata</taxon>
        <taxon>Vertebrata</taxon>
        <taxon>Euteleostomi</taxon>
        <taxon>Actinopterygii</taxon>
        <taxon>Neopterygii</taxon>
        <taxon>Teleostei</taxon>
        <taxon>Ostariophysi</taxon>
        <taxon>Siluriformes</taxon>
        <taxon>Bagridae</taxon>
        <taxon>Hemibagrus</taxon>
    </lineage>
</organism>
<evidence type="ECO:0000256" key="3">
    <source>
        <dbReference type="ARBA" id="ARBA00020568"/>
    </source>
</evidence>
<name>A0A9D3SIH0_9TELE</name>